<feature type="region of interest" description="Disordered" evidence="1">
    <location>
        <begin position="849"/>
        <end position="1017"/>
    </location>
</feature>
<feature type="compositionally biased region" description="Basic and acidic residues" evidence="1">
    <location>
        <begin position="1857"/>
        <end position="1902"/>
    </location>
</feature>
<proteinExistence type="predicted"/>
<accession>A0A2C6L7G9</accession>
<feature type="compositionally biased region" description="Basic and acidic residues" evidence="1">
    <location>
        <begin position="1343"/>
        <end position="1352"/>
    </location>
</feature>
<feature type="compositionally biased region" description="Low complexity" evidence="1">
    <location>
        <begin position="1106"/>
        <end position="1117"/>
    </location>
</feature>
<dbReference type="VEuPathDB" id="ToxoDB:CSUI_002849"/>
<reference evidence="2 3" key="1">
    <citation type="journal article" date="2017" name="Int. J. Parasitol.">
        <title>The genome of the protozoan parasite Cystoisospora suis and a reverse vaccinology approach to identify vaccine candidates.</title>
        <authorList>
            <person name="Palmieri N."/>
            <person name="Shrestha A."/>
            <person name="Ruttkowski B."/>
            <person name="Beck T."/>
            <person name="Vogl C."/>
            <person name="Tomley F."/>
            <person name="Blake D.P."/>
            <person name="Joachim A."/>
        </authorList>
    </citation>
    <scope>NUCLEOTIDE SEQUENCE [LARGE SCALE GENOMIC DNA]</scope>
    <source>
        <strain evidence="2 3">Wien I</strain>
    </source>
</reference>
<feature type="compositionally biased region" description="Basic and acidic residues" evidence="1">
    <location>
        <begin position="749"/>
        <end position="760"/>
    </location>
</feature>
<dbReference type="Proteomes" id="UP000221165">
    <property type="component" value="Unassembled WGS sequence"/>
</dbReference>
<dbReference type="RefSeq" id="XP_067924980.1">
    <property type="nucleotide sequence ID" value="XM_068063048.1"/>
</dbReference>
<organism evidence="2 3">
    <name type="scientific">Cystoisospora suis</name>
    <dbReference type="NCBI Taxonomy" id="483139"/>
    <lineage>
        <taxon>Eukaryota</taxon>
        <taxon>Sar</taxon>
        <taxon>Alveolata</taxon>
        <taxon>Apicomplexa</taxon>
        <taxon>Conoidasida</taxon>
        <taxon>Coccidia</taxon>
        <taxon>Eucoccidiorida</taxon>
        <taxon>Eimeriorina</taxon>
        <taxon>Sarcocystidae</taxon>
        <taxon>Cystoisospora</taxon>
    </lineage>
</organism>
<feature type="compositionally biased region" description="Basic and acidic residues" evidence="1">
    <location>
        <begin position="651"/>
        <end position="660"/>
    </location>
</feature>
<feature type="region of interest" description="Disordered" evidence="1">
    <location>
        <begin position="776"/>
        <end position="830"/>
    </location>
</feature>
<keyword evidence="3" id="KW-1185">Reference proteome</keyword>
<feature type="region of interest" description="Disordered" evidence="1">
    <location>
        <begin position="1443"/>
        <end position="1479"/>
    </location>
</feature>
<feature type="compositionally biased region" description="Polar residues" evidence="1">
    <location>
        <begin position="434"/>
        <end position="445"/>
    </location>
</feature>
<feature type="compositionally biased region" description="Basic and acidic residues" evidence="1">
    <location>
        <begin position="335"/>
        <end position="347"/>
    </location>
</feature>
<feature type="region of interest" description="Disordered" evidence="1">
    <location>
        <begin position="1324"/>
        <end position="1392"/>
    </location>
</feature>
<feature type="compositionally biased region" description="Basic and acidic residues" evidence="1">
    <location>
        <begin position="1558"/>
        <end position="1574"/>
    </location>
</feature>
<feature type="compositionally biased region" description="Basic and acidic residues" evidence="1">
    <location>
        <begin position="721"/>
        <end position="736"/>
    </location>
</feature>
<sequence length="1949" mass="211122">MLSPPGGDEPRPPDTYSEWLLSAVEAVLVSRLSPPSRGISRPIFEPPHLSSQAPSFLSIAPAEPSFLSSIPRFSSSSFSPGVSSSSGVSVPPVPSFGIPLSRIPSLRSSLLASPVLSPPYSSPFSFTVDVFLYLPISAASNALMSCESDITFYPQSEMYPLSDSISAAQPSPKQPFCASFPVLHSLSKSDMPTGHSASKERVSSSCPDPLCFGHSASDIRNSTLVMDPKTRTAEYRGAEEKTYLCVLLERWRFSFSLPSLHGTAPGIASNQCNRYPIQSEILHRNLSTAFRAFLVFAHFLPTYSALASATSLLFPPGQDGEDSIVLSSLTLEEGPHEGVHRRAEQRRQAGSVTPREENVERMKVASGEMLLMANIRESPRTLFKEEDFCALPPTSHSCPVADSPLPPLASPQQPFRPSADRVSVGGTNLRDSRTASPTRLDNVSASPRREHCDSYAQHPVSEEASSWCSVFPYGNALDSKAPPLFSAHSQECGSFSSRSCFLQSTPPSWKLEASVNVSFPNPYAENKGRPCLSLFENSTPLAAYASASTPDFHVTMQQQRGIFAEGNVTPARVAASLIPSLGQPRRQTTQQSVAECRPSCFRRSESAASEACYGGKRLASRRSPQESSEGAAGSLLDQSRRSAKSPQTPADCHEPSEAKTMDNFSDVPAFSIPFGEGTLSCSVAFREDLAFAIQSTAEASGSTLFYESNAPYSRPRYFDRTLSRNSSRENFSERSAAENAVEVNIPHQQENRESPLDRSRCIPSGLREPRYAVNAAAPLQSEDNEKHCHTELGSGRSATARQDKKDRSGGSQTSVPLLSGGREGISLGNPVGADFSKCPIYEMEAVGNTNPHSSASSSTTFSSQADVGGSRVDLSRSPYRHSGKEPSIQASGSAQEISTDCARPVSETGKVITSDNTKSPTTGNSSSRSERNSAGFLGVQDTSSSNDGDLPVGEGRFSRDSGVKAGRREEKSESRSPASSFDPSLTEDGLLASRRPAAVRGELSKSEGTPPRTSIHAESVCPLTGPAFWCYRPLADSGVGPASSNLDNRQQWSERGGRKEVLPAAACDIAEELATNENDVIGTVSTLRAREAQSPDVGEDRPDPVSSSAGSTELSTSVAARRNSTPGEQTETAWTSRKSSLRLEASSRESSFGEPGLSRYHLEDCKTRTAPLVVSTEVNPSAEARARWGLLLQRAAPSSAQESAPASGTPPSVIHCSSDYTLRIPLPSTKSPAPVDFPFGSFPWSSPANLFFGARQERETARRRRSHQAVDWIQAEKEGYDRRPQYGRVTGGAGRAGSTPAVLADGELDAEFYFKIDEKARLSKEDQHTSVSVDRGKNTVPDEGPRERVSTRRRDRAVIVLDRDHEEEESDDDEESEFGSVSSFLGARKTGRRQEERGIKQVDFWSDWTKEEMDYEHYAFPSVSKEYRRKHLVDQLASLRSGYLARQGQTDSRTPGESEEHQGYGGTQVGATTSEEGGSARGIKISEESADWDTEQDGLFFSFWVSPDPVLALSYLDATRVPLEQDPEDETADQSTGNTERDEERRRVDGEEDVWMNGKKEGGEEEVSRQEKNSLDVSTISNLPPSSGPGFSLKSYVEEAANPPSGWTRGAWRDALEKIRFGGFDDFLEAPNASSCSFATSLCHSRSSSHSASAVTFEGRTCPVLPGITVLSSSSSSAPSASAVSPRCLLPHASSSISLPSSPTSSGISGSSTSCGSAVSSEHEEHRLFSAFLSELQQDDAPFLFTPSFPHAGYHGGAHSVVAEKSRLAGSKEAERSRHLRDPKTKVEDALHLFSHLTQLLLVPELPVQETSAASASREARRTSPLVRGPVRGEGERKIDTVVEAPYCTASVSQLSQEKDASSTPRGRIDDGLEHERTQTGKKPEKSKKSAVDAHQRERTERNSNCTRSGRKSHVESSSSRRSKDSDWQRQLRFLEKQLAYFTVSDSLL</sequence>
<dbReference type="GeneID" id="94426259"/>
<dbReference type="OrthoDB" id="10411992at2759"/>
<comment type="caution">
    <text evidence="2">The sequence shown here is derived from an EMBL/GenBank/DDBJ whole genome shotgun (WGS) entry which is preliminary data.</text>
</comment>
<feature type="region of interest" description="Disordered" evidence="1">
    <location>
        <begin position="721"/>
        <end position="763"/>
    </location>
</feature>
<dbReference type="EMBL" id="MIGC01001208">
    <property type="protein sequence ID" value="PHJ23304.1"/>
    <property type="molecule type" value="Genomic_DNA"/>
</dbReference>
<feature type="region of interest" description="Disordered" evidence="1">
    <location>
        <begin position="1522"/>
        <end position="1584"/>
    </location>
</feature>
<feature type="region of interest" description="Disordered" evidence="1">
    <location>
        <begin position="1088"/>
        <end position="1156"/>
    </location>
</feature>
<feature type="compositionally biased region" description="Basic and acidic residues" evidence="1">
    <location>
        <begin position="1539"/>
        <end position="1549"/>
    </location>
</feature>
<feature type="region of interest" description="Disordered" evidence="1">
    <location>
        <begin position="613"/>
        <end position="661"/>
    </location>
</feature>
<name>A0A2C6L7G9_9APIC</name>
<evidence type="ECO:0000313" key="3">
    <source>
        <dbReference type="Proteomes" id="UP000221165"/>
    </source>
</evidence>
<feature type="compositionally biased region" description="Polar residues" evidence="1">
    <location>
        <begin position="911"/>
        <end position="927"/>
    </location>
</feature>
<feature type="compositionally biased region" description="Low complexity" evidence="1">
    <location>
        <begin position="1136"/>
        <end position="1150"/>
    </location>
</feature>
<feature type="compositionally biased region" description="Polar residues" evidence="1">
    <location>
        <begin position="1122"/>
        <end position="1135"/>
    </location>
</feature>
<evidence type="ECO:0000313" key="2">
    <source>
        <dbReference type="EMBL" id="PHJ23304.1"/>
    </source>
</evidence>
<gene>
    <name evidence="2" type="ORF">CSUI_002849</name>
</gene>
<feature type="region of interest" description="Disordered" evidence="1">
    <location>
        <begin position="1813"/>
        <end position="1833"/>
    </location>
</feature>
<feature type="compositionally biased region" description="Basic and acidic residues" evidence="1">
    <location>
        <begin position="956"/>
        <end position="974"/>
    </location>
</feature>
<feature type="compositionally biased region" description="Polar residues" evidence="1">
    <location>
        <begin position="1575"/>
        <end position="1584"/>
    </location>
</feature>
<feature type="region of interest" description="Disordered" evidence="1">
    <location>
        <begin position="402"/>
        <end position="456"/>
    </location>
</feature>
<feature type="compositionally biased region" description="Acidic residues" evidence="1">
    <location>
        <begin position="1365"/>
        <end position="1377"/>
    </location>
</feature>
<protein>
    <submittedName>
        <fullName evidence="2">Uncharacterized protein</fullName>
    </submittedName>
</protein>
<feature type="region of interest" description="Disordered" evidence="1">
    <location>
        <begin position="1852"/>
        <end position="1928"/>
    </location>
</feature>
<feature type="compositionally biased region" description="Low complexity" evidence="1">
    <location>
        <begin position="853"/>
        <end position="863"/>
    </location>
</feature>
<feature type="region of interest" description="Disordered" evidence="1">
    <location>
        <begin position="1696"/>
        <end position="1718"/>
    </location>
</feature>
<feature type="region of interest" description="Disordered" evidence="1">
    <location>
        <begin position="335"/>
        <end position="355"/>
    </location>
</feature>
<evidence type="ECO:0000256" key="1">
    <source>
        <dbReference type="SAM" id="MobiDB-lite"/>
    </source>
</evidence>
<feature type="compositionally biased region" description="Polar residues" evidence="1">
    <location>
        <begin position="888"/>
        <end position="898"/>
    </location>
</feature>
<feature type="compositionally biased region" description="Basic and acidic residues" evidence="1">
    <location>
        <begin position="1088"/>
        <end position="1103"/>
    </location>
</feature>